<dbReference type="Proteomes" id="UP000306113">
    <property type="component" value="Unassembled WGS sequence"/>
</dbReference>
<proteinExistence type="predicted"/>
<gene>
    <name evidence="1" type="ORF">E7681_12590</name>
</gene>
<protein>
    <submittedName>
        <fullName evidence="1">Uncharacterized protein</fullName>
    </submittedName>
</protein>
<reference evidence="1 2" key="1">
    <citation type="submission" date="2019-04" db="EMBL/GenBank/DDBJ databases">
        <title>Draft genome sequence of Youngimonas vesicularis.</title>
        <authorList>
            <person name="Hameed A."/>
        </authorList>
    </citation>
    <scope>NUCLEOTIDE SEQUENCE [LARGE SCALE GENOMIC DNA]</scope>
    <source>
        <strain evidence="1 2">CC-AMW-E</strain>
    </source>
</reference>
<dbReference type="AlphaFoldDB" id="A0A4S3M845"/>
<evidence type="ECO:0000313" key="2">
    <source>
        <dbReference type="Proteomes" id="UP000306113"/>
    </source>
</evidence>
<accession>A0A4S3M845</accession>
<sequence>MLHTMEYKCAGGRQIGPYRAYFATLTRGGYDAQGAAENRPDFDDRTLTLFQSFGRVAHHMAQNYSKISRHVGLPFKC</sequence>
<dbReference type="EMBL" id="SSMD01000005">
    <property type="protein sequence ID" value="THD73522.1"/>
    <property type="molecule type" value="Genomic_DNA"/>
</dbReference>
<organism evidence="1 2">
    <name type="scientific">Thalassobius vesicularis</name>
    <dbReference type="NCBI Taxonomy" id="1294297"/>
    <lineage>
        <taxon>Bacteria</taxon>
        <taxon>Pseudomonadati</taxon>
        <taxon>Pseudomonadota</taxon>
        <taxon>Alphaproteobacteria</taxon>
        <taxon>Rhodobacterales</taxon>
        <taxon>Roseobacteraceae</taxon>
        <taxon>Thalassovita</taxon>
    </lineage>
</organism>
<dbReference type="RefSeq" id="WP_136339653.1">
    <property type="nucleotide sequence ID" value="NZ_SSMD01000005.1"/>
</dbReference>
<evidence type="ECO:0000313" key="1">
    <source>
        <dbReference type="EMBL" id="THD73522.1"/>
    </source>
</evidence>
<keyword evidence="2" id="KW-1185">Reference proteome</keyword>
<comment type="caution">
    <text evidence="1">The sequence shown here is derived from an EMBL/GenBank/DDBJ whole genome shotgun (WGS) entry which is preliminary data.</text>
</comment>
<name>A0A4S3M845_9RHOB</name>